<gene>
    <name evidence="2" type="ORF">G9H71_19175</name>
</gene>
<dbReference type="InterPro" id="IPR016181">
    <property type="entry name" value="Acyl_CoA_acyltransferase"/>
</dbReference>
<feature type="domain" description="N-acetyltransferase" evidence="1">
    <location>
        <begin position="22"/>
        <end position="184"/>
    </location>
</feature>
<organism evidence="2 3">
    <name type="scientific">Motilibacter deserti</name>
    <dbReference type="NCBI Taxonomy" id="2714956"/>
    <lineage>
        <taxon>Bacteria</taxon>
        <taxon>Bacillati</taxon>
        <taxon>Actinomycetota</taxon>
        <taxon>Actinomycetes</taxon>
        <taxon>Motilibacterales</taxon>
        <taxon>Motilibacteraceae</taxon>
        <taxon>Motilibacter</taxon>
    </lineage>
</organism>
<proteinExistence type="predicted"/>
<name>A0ABX0H1K1_9ACTN</name>
<evidence type="ECO:0000259" key="1">
    <source>
        <dbReference type="PROSITE" id="PS51186"/>
    </source>
</evidence>
<dbReference type="Gene3D" id="3.40.630.30">
    <property type="match status" value="1"/>
</dbReference>
<dbReference type="PROSITE" id="PS51186">
    <property type="entry name" value="GNAT"/>
    <property type="match status" value="1"/>
</dbReference>
<dbReference type="Proteomes" id="UP000800981">
    <property type="component" value="Unassembled WGS sequence"/>
</dbReference>
<comment type="caution">
    <text evidence="2">The sequence shown here is derived from an EMBL/GenBank/DDBJ whole genome shotgun (WGS) entry which is preliminary data.</text>
</comment>
<dbReference type="Pfam" id="PF13302">
    <property type="entry name" value="Acetyltransf_3"/>
    <property type="match status" value="1"/>
</dbReference>
<dbReference type="PANTHER" id="PTHR43792">
    <property type="entry name" value="GNAT FAMILY, PUTATIVE (AFU_ORTHOLOGUE AFUA_3G00765)-RELATED-RELATED"/>
    <property type="match status" value="1"/>
</dbReference>
<evidence type="ECO:0000313" key="2">
    <source>
        <dbReference type="EMBL" id="NHC15909.1"/>
    </source>
</evidence>
<dbReference type="PANTHER" id="PTHR43792:SF1">
    <property type="entry name" value="N-ACETYLTRANSFERASE DOMAIN-CONTAINING PROTEIN"/>
    <property type="match status" value="1"/>
</dbReference>
<dbReference type="SUPFAM" id="SSF55729">
    <property type="entry name" value="Acyl-CoA N-acyltransferases (Nat)"/>
    <property type="match status" value="1"/>
</dbReference>
<dbReference type="InterPro" id="IPR000182">
    <property type="entry name" value="GNAT_dom"/>
</dbReference>
<keyword evidence="3" id="KW-1185">Reference proteome</keyword>
<sequence>MEGEAGVSVPQRSRTGLRTERLLLRQWRAEDREPFFALNADPEVMEHFPATLTREESDAFAAQSEADIDRQGWGLWAVEVAEGPDAGAFAGFVGFKVPRFDAHFMPAVEIAWRLARWSWGRGFATEAAREALDFGFTHIGFGEVVSFTAVPNVRSQAVMRRLGMTHDPDDDFDHPVLPEGHRLRRHVLYRARSAA</sequence>
<evidence type="ECO:0000313" key="3">
    <source>
        <dbReference type="Proteomes" id="UP000800981"/>
    </source>
</evidence>
<dbReference type="InterPro" id="IPR051531">
    <property type="entry name" value="N-acetyltransferase"/>
</dbReference>
<protein>
    <submittedName>
        <fullName evidence="2">GNAT family N-acetyltransferase</fullName>
    </submittedName>
</protein>
<dbReference type="EMBL" id="JAANNP010000068">
    <property type="protein sequence ID" value="NHC15909.1"/>
    <property type="molecule type" value="Genomic_DNA"/>
</dbReference>
<reference evidence="2 3" key="1">
    <citation type="submission" date="2020-03" db="EMBL/GenBank/DDBJ databases">
        <title>Two novel Motilibacter sp.</title>
        <authorList>
            <person name="Liu S."/>
        </authorList>
    </citation>
    <scope>NUCLEOTIDE SEQUENCE [LARGE SCALE GENOMIC DNA]</scope>
    <source>
        <strain evidence="2 3">E257</strain>
    </source>
</reference>
<accession>A0ABX0H1K1</accession>